<dbReference type="InterPro" id="IPR003959">
    <property type="entry name" value="ATPase_AAA_core"/>
</dbReference>
<dbReference type="KEGG" id="grs:C7S20_15175"/>
<dbReference type="SUPFAM" id="SSF52540">
    <property type="entry name" value="P-loop containing nucleoside triphosphate hydrolases"/>
    <property type="match status" value="1"/>
</dbReference>
<proteinExistence type="predicted"/>
<dbReference type="SMART" id="SM00382">
    <property type="entry name" value="AAA"/>
    <property type="match status" value="1"/>
</dbReference>
<dbReference type="GO" id="GO:0005524">
    <property type="term" value="F:ATP binding"/>
    <property type="evidence" value="ECO:0007669"/>
    <property type="project" value="InterPro"/>
</dbReference>
<organism evidence="2 3">
    <name type="scientific">Christiangramia fulva</name>
    <dbReference type="NCBI Taxonomy" id="2126553"/>
    <lineage>
        <taxon>Bacteria</taxon>
        <taxon>Pseudomonadati</taxon>
        <taxon>Bacteroidota</taxon>
        <taxon>Flavobacteriia</taxon>
        <taxon>Flavobacteriales</taxon>
        <taxon>Flavobacteriaceae</taxon>
        <taxon>Christiangramia</taxon>
    </lineage>
</organism>
<dbReference type="InterPro" id="IPR050304">
    <property type="entry name" value="MT-severing_AAA_ATPase"/>
</dbReference>
<evidence type="ECO:0000259" key="1">
    <source>
        <dbReference type="SMART" id="SM00382"/>
    </source>
</evidence>
<evidence type="ECO:0000313" key="3">
    <source>
        <dbReference type="Proteomes" id="UP000241507"/>
    </source>
</evidence>
<gene>
    <name evidence="2" type="ORF">C7S20_15175</name>
</gene>
<evidence type="ECO:0000313" key="2">
    <source>
        <dbReference type="EMBL" id="AVR46496.1"/>
    </source>
</evidence>
<dbReference type="CDD" id="cd19481">
    <property type="entry name" value="RecA-like_protease"/>
    <property type="match status" value="1"/>
</dbReference>
<dbReference type="Gene3D" id="1.10.8.60">
    <property type="match status" value="1"/>
</dbReference>
<dbReference type="RefSeq" id="WP_107013269.1">
    <property type="nucleotide sequence ID" value="NZ_CP028136.1"/>
</dbReference>
<sequence length="327" mass="36917">MAAAEKIKALLQSYGDEDDNRFYTTAMQIAAAEAKQGHTKLAEELKHLIDKIKTKRKVDSVSKTRILPVNEAQRELKDLLEVFRPHIKTKDMVLTKEVSEAIKRILSEQRKFDQLLQHNLQPRRKLMLVGPPGCGKTMTAKALAGDLEIPLFIIRLDGLISRYMGESIAKLKLIFDSMYQHRAVYLFDEFDSIGSNRSYGNDVGEIKRVLNSFLMNIEKDESNSLLIAATNIPEALDKALFRRFDDIIQYPLPSDKEIAELIKVQLKGYSLTKGKTINALAKEAVGLSFADISNACKDAIKEMIVNNSDKVSSATLHKFIQNKKTQF</sequence>
<dbReference type="AlphaFoldDB" id="A0A2R3Z889"/>
<dbReference type="InterPro" id="IPR027417">
    <property type="entry name" value="P-loop_NTPase"/>
</dbReference>
<dbReference type="GO" id="GO:0016887">
    <property type="term" value="F:ATP hydrolysis activity"/>
    <property type="evidence" value="ECO:0007669"/>
    <property type="project" value="InterPro"/>
</dbReference>
<dbReference type="Gene3D" id="3.40.50.300">
    <property type="entry name" value="P-loop containing nucleotide triphosphate hydrolases"/>
    <property type="match status" value="1"/>
</dbReference>
<accession>A0A2R3Z889</accession>
<dbReference type="OrthoDB" id="7438987at2"/>
<protein>
    <submittedName>
        <fullName evidence="2">ATPase</fullName>
    </submittedName>
</protein>
<dbReference type="PANTHER" id="PTHR23074:SF83">
    <property type="entry name" value="VACUOLAR PROTEIN SORTING-ASSOCIATED PROTEIN 4A"/>
    <property type="match status" value="1"/>
</dbReference>
<dbReference type="Pfam" id="PF00004">
    <property type="entry name" value="AAA"/>
    <property type="match status" value="1"/>
</dbReference>
<reference evidence="3" key="1">
    <citation type="submission" date="2018-03" db="EMBL/GenBank/DDBJ databases">
        <title>Gramella fulva sp. nov., isolated from a dry surface of tidal flat.</title>
        <authorList>
            <person name="Hwang S.H."/>
            <person name="Hwang W.M."/>
            <person name="Kang K."/>
            <person name="Ahn T.-Y."/>
        </authorList>
    </citation>
    <scope>NUCLEOTIDE SEQUENCE [LARGE SCALE GENOMIC DNA]</scope>
    <source>
        <strain evidence="3">SH35</strain>
    </source>
</reference>
<keyword evidence="3" id="KW-1185">Reference proteome</keyword>
<dbReference type="InterPro" id="IPR003593">
    <property type="entry name" value="AAA+_ATPase"/>
</dbReference>
<dbReference type="Proteomes" id="UP000241507">
    <property type="component" value="Chromosome"/>
</dbReference>
<dbReference type="EMBL" id="CP028136">
    <property type="protein sequence ID" value="AVR46496.1"/>
    <property type="molecule type" value="Genomic_DNA"/>
</dbReference>
<feature type="domain" description="AAA+ ATPase" evidence="1">
    <location>
        <begin position="122"/>
        <end position="254"/>
    </location>
</feature>
<dbReference type="PANTHER" id="PTHR23074">
    <property type="entry name" value="AAA DOMAIN-CONTAINING"/>
    <property type="match status" value="1"/>
</dbReference>
<name>A0A2R3Z889_9FLAO</name>